<dbReference type="EMBL" id="CP002305">
    <property type="protein sequence ID" value="ADQ15948.1"/>
    <property type="molecule type" value="Genomic_DNA"/>
</dbReference>
<feature type="modified residue" description="4-aspartylphosphate" evidence="4">
    <location>
        <position position="60"/>
    </location>
</feature>
<evidence type="ECO:0000256" key="1">
    <source>
        <dbReference type="ARBA" id="ARBA00023015"/>
    </source>
</evidence>
<dbReference type="PROSITE" id="PS50110">
    <property type="entry name" value="RESPONSE_REGULATORY"/>
    <property type="match status" value="1"/>
</dbReference>
<dbReference type="SUPFAM" id="SSF52172">
    <property type="entry name" value="CheY-like"/>
    <property type="match status" value="1"/>
</dbReference>
<reference key="1">
    <citation type="submission" date="2010-11" db="EMBL/GenBank/DDBJ databases">
        <title>The complete genome of Leadbetterella byssophila DSM 17132.</title>
        <authorList>
            <consortium name="US DOE Joint Genome Institute (JGI-PGF)"/>
            <person name="Lucas S."/>
            <person name="Copeland A."/>
            <person name="Lapidus A."/>
            <person name="Glavina del Rio T."/>
            <person name="Dalin E."/>
            <person name="Tice H."/>
            <person name="Bruce D."/>
            <person name="Goodwin L."/>
            <person name="Pitluck S."/>
            <person name="Kyrpides N."/>
            <person name="Mavromatis K."/>
            <person name="Ivanova N."/>
            <person name="Teshima H."/>
            <person name="Brettin T."/>
            <person name="Detter J.C."/>
            <person name="Han C."/>
            <person name="Tapia R."/>
            <person name="Land M."/>
            <person name="Hauser L."/>
            <person name="Markowitz V."/>
            <person name="Cheng J.-F."/>
            <person name="Hugenholtz P."/>
            <person name="Woyke T."/>
            <person name="Wu D."/>
            <person name="Tindall B."/>
            <person name="Pomrenke H.G."/>
            <person name="Brambilla E."/>
            <person name="Klenk H.-P."/>
            <person name="Eisen J.A."/>
        </authorList>
    </citation>
    <scope>NUCLEOTIDE SEQUENCE [LARGE SCALE GENOMIC DNA]</scope>
    <source>
        <strain>DSM 17132</strain>
    </source>
</reference>
<dbReference type="HOGENOM" id="CLU_000445_69_15_10"/>
<dbReference type="PANTHER" id="PTHR43214">
    <property type="entry name" value="TWO-COMPONENT RESPONSE REGULATOR"/>
    <property type="match status" value="1"/>
</dbReference>
<dbReference type="STRING" id="649349.Lbys_0153"/>
<keyword evidence="4" id="KW-0597">Phosphoprotein</keyword>
<reference evidence="6 7" key="2">
    <citation type="journal article" date="2011" name="Stand. Genomic Sci.">
        <title>Complete genome sequence of Leadbetterella byssophila type strain (4M15).</title>
        <authorList>
            <person name="Abt B."/>
            <person name="Teshima H."/>
            <person name="Lucas S."/>
            <person name="Lapidus A."/>
            <person name="Del Rio T.G."/>
            <person name="Nolan M."/>
            <person name="Tice H."/>
            <person name="Cheng J.F."/>
            <person name="Pitluck S."/>
            <person name="Liolios K."/>
            <person name="Pagani I."/>
            <person name="Ivanova N."/>
            <person name="Mavromatis K."/>
            <person name="Pati A."/>
            <person name="Tapia R."/>
            <person name="Han C."/>
            <person name="Goodwin L."/>
            <person name="Chen A."/>
            <person name="Palaniappan K."/>
            <person name="Land M."/>
            <person name="Hauser L."/>
            <person name="Chang Y.J."/>
            <person name="Jeffries C.D."/>
            <person name="Rohde M."/>
            <person name="Goker M."/>
            <person name="Tindall B.J."/>
            <person name="Detter J.C."/>
            <person name="Woyke T."/>
            <person name="Bristow J."/>
            <person name="Eisen J.A."/>
            <person name="Markowitz V."/>
            <person name="Hugenholtz P."/>
            <person name="Klenk H.P."/>
            <person name="Kyrpides N.C."/>
        </authorList>
    </citation>
    <scope>NUCLEOTIDE SEQUENCE [LARGE SCALE GENOMIC DNA]</scope>
    <source>
        <strain evidence="7">DSM 17132 / JCM 16389 / KACC 11308 / NBRC 106382 / 4M15</strain>
    </source>
</reference>
<sequence length="145" mass="16102">MNTMQIIRVALIDDHDLLRDGICKFLESFGFQTVFEAENGKVALDEMQKVEVLPDVCIVDINMPVMDGFETTKALNADYPNVKILAFSVNDDEKDVLKMLKNGAAGYILKGADPGELRKAIEVVYSGGKYFSAGISKIAERFFKN</sequence>
<dbReference type="Gene3D" id="3.40.50.2300">
    <property type="match status" value="1"/>
</dbReference>
<dbReference type="PANTHER" id="PTHR43214:SF41">
    <property type="entry name" value="NITRATE_NITRITE RESPONSE REGULATOR PROTEIN NARP"/>
    <property type="match status" value="1"/>
</dbReference>
<dbReference type="CDD" id="cd17535">
    <property type="entry name" value="REC_NarL-like"/>
    <property type="match status" value="1"/>
</dbReference>
<keyword evidence="7" id="KW-1185">Reference proteome</keyword>
<keyword evidence="3" id="KW-0804">Transcription</keyword>
<evidence type="ECO:0000259" key="5">
    <source>
        <dbReference type="PROSITE" id="PS50110"/>
    </source>
</evidence>
<dbReference type="GO" id="GO:0000160">
    <property type="term" value="P:phosphorelay signal transduction system"/>
    <property type="evidence" value="ECO:0007669"/>
    <property type="project" value="InterPro"/>
</dbReference>
<keyword evidence="1" id="KW-0805">Transcription regulation</keyword>
<dbReference type="Proteomes" id="UP000007435">
    <property type="component" value="Chromosome"/>
</dbReference>
<evidence type="ECO:0000256" key="4">
    <source>
        <dbReference type="PROSITE-ProRule" id="PRU00169"/>
    </source>
</evidence>
<dbReference type="InterPro" id="IPR001789">
    <property type="entry name" value="Sig_transdc_resp-reg_receiver"/>
</dbReference>
<organism evidence="6 7">
    <name type="scientific">Leadbetterella byssophila (strain DSM 17132 / JCM 16389 / KACC 11308 / NBRC 106382 / 4M15)</name>
    <dbReference type="NCBI Taxonomy" id="649349"/>
    <lineage>
        <taxon>Bacteria</taxon>
        <taxon>Pseudomonadati</taxon>
        <taxon>Bacteroidota</taxon>
        <taxon>Cytophagia</taxon>
        <taxon>Cytophagales</taxon>
        <taxon>Leadbetterellaceae</taxon>
        <taxon>Leadbetterella</taxon>
    </lineage>
</organism>
<protein>
    <submittedName>
        <fullName evidence="6">Response regulator receiver protein</fullName>
    </submittedName>
</protein>
<evidence type="ECO:0000313" key="7">
    <source>
        <dbReference type="Proteomes" id="UP000007435"/>
    </source>
</evidence>
<evidence type="ECO:0000256" key="2">
    <source>
        <dbReference type="ARBA" id="ARBA00023125"/>
    </source>
</evidence>
<keyword evidence="2" id="KW-0238">DNA-binding</keyword>
<name>E4RTD4_LEAB4</name>
<dbReference type="eggNOG" id="COG2197">
    <property type="taxonomic scope" value="Bacteria"/>
</dbReference>
<dbReference type="Pfam" id="PF00072">
    <property type="entry name" value="Response_reg"/>
    <property type="match status" value="1"/>
</dbReference>
<gene>
    <name evidence="6" type="ordered locus">Lbys_0153</name>
</gene>
<dbReference type="SMART" id="SM00448">
    <property type="entry name" value="REC"/>
    <property type="match status" value="1"/>
</dbReference>
<dbReference type="KEGG" id="lby:Lbys_0153"/>
<dbReference type="AlphaFoldDB" id="E4RTD4"/>
<dbReference type="OrthoDB" id="9797341at2"/>
<dbReference type="InterPro" id="IPR039420">
    <property type="entry name" value="WalR-like"/>
</dbReference>
<feature type="domain" description="Response regulatory" evidence="5">
    <location>
        <begin position="8"/>
        <end position="125"/>
    </location>
</feature>
<evidence type="ECO:0000256" key="3">
    <source>
        <dbReference type="ARBA" id="ARBA00023163"/>
    </source>
</evidence>
<dbReference type="GO" id="GO:0003677">
    <property type="term" value="F:DNA binding"/>
    <property type="evidence" value="ECO:0007669"/>
    <property type="project" value="UniProtKB-KW"/>
</dbReference>
<dbReference type="InterPro" id="IPR011006">
    <property type="entry name" value="CheY-like_superfamily"/>
</dbReference>
<proteinExistence type="predicted"/>
<accession>E4RTD4</accession>
<dbReference type="InterPro" id="IPR058245">
    <property type="entry name" value="NreC/VraR/RcsB-like_REC"/>
</dbReference>
<evidence type="ECO:0000313" key="6">
    <source>
        <dbReference type="EMBL" id="ADQ15948.1"/>
    </source>
</evidence>
<dbReference type="RefSeq" id="WP_013407003.1">
    <property type="nucleotide sequence ID" value="NC_014655.1"/>
</dbReference>